<dbReference type="EMBL" id="CAXHTA020000007">
    <property type="protein sequence ID" value="CAL5222630.1"/>
    <property type="molecule type" value="Genomic_DNA"/>
</dbReference>
<evidence type="ECO:0000313" key="2">
    <source>
        <dbReference type="Proteomes" id="UP001497392"/>
    </source>
</evidence>
<reference evidence="1 2" key="1">
    <citation type="submission" date="2024-06" db="EMBL/GenBank/DDBJ databases">
        <authorList>
            <person name="Kraege A."/>
            <person name="Thomma B."/>
        </authorList>
    </citation>
    <scope>NUCLEOTIDE SEQUENCE [LARGE SCALE GENOMIC DNA]</scope>
</reference>
<accession>A0ABP1FVR2</accession>
<keyword evidence="2" id="KW-1185">Reference proteome</keyword>
<sequence>MSTTPVTEASPEVFEEREACLAAIFQMLCERMGKLEETTEHWLRRERTKECSLDGILDSRLLGLNRIVELWRDYTTPISPPSSPTNECWRDYAPSTTPPLRSINEAWRTVNIAMPHLTTLANLDQNETRRVKTLEAMARLGLPGRQLDNGDVPLQSADVGLESDFIYLADAVSEEIVRAAVQSEAADLNTVAYSSHGGKPSLFLESSVGYSPESWIHLASRLFDSCGVRGGTLKVSALREEVMRIIVPYHRSRSAAPHKSDPLMAKSKAIFDGLNYQKGSYDMEESLRESMFVDFDKMYASFQVLEFGI</sequence>
<proteinExistence type="predicted"/>
<dbReference type="Proteomes" id="UP001497392">
    <property type="component" value="Unassembled WGS sequence"/>
</dbReference>
<gene>
    <name evidence="1" type="primary">g5025</name>
    <name evidence="1" type="ORF">VP750_LOCUS4289</name>
</gene>
<organism evidence="1 2">
    <name type="scientific">Coccomyxa viridis</name>
    <dbReference type="NCBI Taxonomy" id="1274662"/>
    <lineage>
        <taxon>Eukaryota</taxon>
        <taxon>Viridiplantae</taxon>
        <taxon>Chlorophyta</taxon>
        <taxon>core chlorophytes</taxon>
        <taxon>Trebouxiophyceae</taxon>
        <taxon>Trebouxiophyceae incertae sedis</taxon>
        <taxon>Coccomyxaceae</taxon>
        <taxon>Coccomyxa</taxon>
    </lineage>
</organism>
<comment type="caution">
    <text evidence="1">The sequence shown here is derived from an EMBL/GenBank/DDBJ whole genome shotgun (WGS) entry which is preliminary data.</text>
</comment>
<evidence type="ECO:0000313" key="1">
    <source>
        <dbReference type="EMBL" id="CAL5222630.1"/>
    </source>
</evidence>
<protein>
    <submittedName>
        <fullName evidence="1">G5025 protein</fullName>
    </submittedName>
</protein>
<name>A0ABP1FVR2_9CHLO</name>